<evidence type="ECO:0000256" key="5">
    <source>
        <dbReference type="RuleBase" id="RU361277"/>
    </source>
</evidence>
<comment type="caution">
    <text evidence="7">The sequence shown here is derived from an EMBL/GenBank/DDBJ whole genome shotgun (WGS) entry which is preliminary data.</text>
</comment>
<dbReference type="VEuPathDB" id="FungiDB:A1O9_04744"/>
<dbReference type="PANTHER" id="PTHR43880:SF12">
    <property type="entry name" value="ALCOHOL DEHYDROGENASE CLASS-3"/>
    <property type="match status" value="1"/>
</dbReference>
<dbReference type="CDD" id="cd08278">
    <property type="entry name" value="benzyl_alcohol_DH"/>
    <property type="match status" value="1"/>
</dbReference>
<accession>A0A072PJ40</accession>
<proteinExistence type="inferred from homology"/>
<comment type="cofactor">
    <cofactor evidence="5">
        <name>Zn(2+)</name>
        <dbReference type="ChEBI" id="CHEBI:29105"/>
    </cofactor>
</comment>
<keyword evidence="4" id="KW-0520">NAD</keyword>
<dbReference type="GeneID" id="25279673"/>
<dbReference type="OrthoDB" id="1560166at2759"/>
<dbReference type="GO" id="GO:0051903">
    <property type="term" value="F:S-(hydroxymethyl)glutathione dehydrogenase [NAD(P)+] activity"/>
    <property type="evidence" value="ECO:0007669"/>
    <property type="project" value="TreeGrafter"/>
</dbReference>
<dbReference type="Pfam" id="PF00107">
    <property type="entry name" value="ADH_zinc_N"/>
    <property type="match status" value="1"/>
</dbReference>
<dbReference type="PANTHER" id="PTHR43880">
    <property type="entry name" value="ALCOHOL DEHYDROGENASE"/>
    <property type="match status" value="1"/>
</dbReference>
<dbReference type="GO" id="GO:0008270">
    <property type="term" value="F:zinc ion binding"/>
    <property type="evidence" value="ECO:0007669"/>
    <property type="project" value="InterPro"/>
</dbReference>
<comment type="similarity">
    <text evidence="5">Belongs to the zinc-containing alcohol dehydrogenase family.</text>
</comment>
<keyword evidence="2 5" id="KW-0862">Zinc</keyword>
<evidence type="ECO:0000256" key="2">
    <source>
        <dbReference type="ARBA" id="ARBA00022833"/>
    </source>
</evidence>
<dbReference type="Pfam" id="PF08240">
    <property type="entry name" value="ADH_N"/>
    <property type="match status" value="1"/>
</dbReference>
<sequence>MLTDALVVAKPGAPFVYQQIELNDNLRPDEVLVRIKATGVCHTDLNFSKEKSMPELFPAVLGHEGAGIVEQVGTSVTKVARGDHVIVCFTCCGECKYCLRKETPYCDLWFQYNFGIGRLDGSKTFSSRKTGQRITSHFFGQSSFAKNILVAENGLVKVDDHIPFEMLAPLGCGVMTGAGAMLNVVVPTSDMAVVVVGAGAVGLSAIMSLKLLEHPPKKIIAVDIVGSRLELARSFGATHGVNSKVRPDLMKVLMDITRGRGVDGAIDTTGKPNVIKALIHSAARKGKVVTVGVGDLSAEASHNMFEMVNAGCSYIGCNQGDCYPQEFLPDLLTANQLGKFPYDQLIKTYPARDIEEAAHDIHSGKTVKAVLLWE</sequence>
<dbReference type="Gene3D" id="3.90.180.10">
    <property type="entry name" value="Medium-chain alcohol dehydrogenases, catalytic domain"/>
    <property type="match status" value="1"/>
</dbReference>
<keyword evidence="8" id="KW-1185">Reference proteome</keyword>
<evidence type="ECO:0000256" key="3">
    <source>
        <dbReference type="ARBA" id="ARBA00023002"/>
    </source>
</evidence>
<evidence type="ECO:0000256" key="1">
    <source>
        <dbReference type="ARBA" id="ARBA00022723"/>
    </source>
</evidence>
<feature type="domain" description="Enoyl reductase (ER)" evidence="6">
    <location>
        <begin position="12"/>
        <end position="371"/>
    </location>
</feature>
<dbReference type="SUPFAM" id="SSF50129">
    <property type="entry name" value="GroES-like"/>
    <property type="match status" value="1"/>
</dbReference>
<dbReference type="InterPro" id="IPR013149">
    <property type="entry name" value="ADH-like_C"/>
</dbReference>
<gene>
    <name evidence="7" type="ORF">A1O9_04744</name>
</gene>
<dbReference type="InterPro" id="IPR002328">
    <property type="entry name" value="ADH_Zn_CS"/>
</dbReference>
<dbReference type="GO" id="GO:0046294">
    <property type="term" value="P:formaldehyde catabolic process"/>
    <property type="evidence" value="ECO:0007669"/>
    <property type="project" value="TreeGrafter"/>
</dbReference>
<evidence type="ECO:0000313" key="7">
    <source>
        <dbReference type="EMBL" id="KEF59896.1"/>
    </source>
</evidence>
<dbReference type="SUPFAM" id="SSF51735">
    <property type="entry name" value="NAD(P)-binding Rossmann-fold domains"/>
    <property type="match status" value="1"/>
</dbReference>
<evidence type="ECO:0000259" key="6">
    <source>
        <dbReference type="SMART" id="SM00829"/>
    </source>
</evidence>
<protein>
    <recommendedName>
        <fullName evidence="6">Enoyl reductase (ER) domain-containing protein</fullName>
    </recommendedName>
</protein>
<keyword evidence="3" id="KW-0560">Oxidoreductase</keyword>
<dbReference type="SMART" id="SM00829">
    <property type="entry name" value="PKS_ER"/>
    <property type="match status" value="1"/>
</dbReference>
<keyword evidence="1 5" id="KW-0479">Metal-binding</keyword>
<dbReference type="RefSeq" id="XP_013262486.1">
    <property type="nucleotide sequence ID" value="XM_013407032.1"/>
</dbReference>
<dbReference type="InterPro" id="IPR036291">
    <property type="entry name" value="NAD(P)-bd_dom_sf"/>
</dbReference>
<dbReference type="AlphaFoldDB" id="A0A072PJ40"/>
<dbReference type="EMBL" id="AMGV01000003">
    <property type="protein sequence ID" value="KEF59896.1"/>
    <property type="molecule type" value="Genomic_DNA"/>
</dbReference>
<dbReference type="InterPro" id="IPR020843">
    <property type="entry name" value="ER"/>
</dbReference>
<dbReference type="STRING" id="1182545.A0A072PJ40"/>
<dbReference type="InterPro" id="IPR011032">
    <property type="entry name" value="GroES-like_sf"/>
</dbReference>
<dbReference type="GO" id="GO:0005829">
    <property type="term" value="C:cytosol"/>
    <property type="evidence" value="ECO:0007669"/>
    <property type="project" value="TreeGrafter"/>
</dbReference>
<dbReference type="Gene3D" id="3.40.50.720">
    <property type="entry name" value="NAD(P)-binding Rossmann-like Domain"/>
    <property type="match status" value="1"/>
</dbReference>
<organism evidence="7 8">
    <name type="scientific">Exophiala aquamarina CBS 119918</name>
    <dbReference type="NCBI Taxonomy" id="1182545"/>
    <lineage>
        <taxon>Eukaryota</taxon>
        <taxon>Fungi</taxon>
        <taxon>Dikarya</taxon>
        <taxon>Ascomycota</taxon>
        <taxon>Pezizomycotina</taxon>
        <taxon>Eurotiomycetes</taxon>
        <taxon>Chaetothyriomycetidae</taxon>
        <taxon>Chaetothyriales</taxon>
        <taxon>Herpotrichiellaceae</taxon>
        <taxon>Exophiala</taxon>
    </lineage>
</organism>
<dbReference type="HOGENOM" id="CLU_026673_14_1_1"/>
<name>A0A072PJ40_9EURO</name>
<evidence type="ECO:0000256" key="4">
    <source>
        <dbReference type="ARBA" id="ARBA00023027"/>
    </source>
</evidence>
<dbReference type="InterPro" id="IPR013154">
    <property type="entry name" value="ADH-like_N"/>
</dbReference>
<dbReference type="PROSITE" id="PS00059">
    <property type="entry name" value="ADH_ZINC"/>
    <property type="match status" value="1"/>
</dbReference>
<evidence type="ECO:0000313" key="8">
    <source>
        <dbReference type="Proteomes" id="UP000027920"/>
    </source>
</evidence>
<reference evidence="7 8" key="1">
    <citation type="submission" date="2013-03" db="EMBL/GenBank/DDBJ databases">
        <title>The Genome Sequence of Exophiala aquamarina CBS 119918.</title>
        <authorList>
            <consortium name="The Broad Institute Genomics Platform"/>
            <person name="Cuomo C."/>
            <person name="de Hoog S."/>
            <person name="Gorbushina A."/>
            <person name="Walker B."/>
            <person name="Young S.K."/>
            <person name="Zeng Q."/>
            <person name="Gargeya S."/>
            <person name="Fitzgerald M."/>
            <person name="Haas B."/>
            <person name="Abouelleil A."/>
            <person name="Allen A.W."/>
            <person name="Alvarado L."/>
            <person name="Arachchi H.M."/>
            <person name="Berlin A.M."/>
            <person name="Chapman S.B."/>
            <person name="Gainer-Dewar J."/>
            <person name="Goldberg J."/>
            <person name="Griggs A."/>
            <person name="Gujja S."/>
            <person name="Hansen M."/>
            <person name="Howarth C."/>
            <person name="Imamovic A."/>
            <person name="Ireland A."/>
            <person name="Larimer J."/>
            <person name="McCowan C."/>
            <person name="Murphy C."/>
            <person name="Pearson M."/>
            <person name="Poon T.W."/>
            <person name="Priest M."/>
            <person name="Roberts A."/>
            <person name="Saif S."/>
            <person name="Shea T."/>
            <person name="Sisk P."/>
            <person name="Sykes S."/>
            <person name="Wortman J."/>
            <person name="Nusbaum C."/>
            <person name="Birren B."/>
        </authorList>
    </citation>
    <scope>NUCLEOTIDE SEQUENCE [LARGE SCALE GENOMIC DNA]</scope>
    <source>
        <strain evidence="7 8">CBS 119918</strain>
    </source>
</reference>
<dbReference type="Proteomes" id="UP000027920">
    <property type="component" value="Unassembled WGS sequence"/>
</dbReference>